<proteinExistence type="inferred from homology"/>
<evidence type="ECO:0000256" key="1">
    <source>
        <dbReference type="ARBA" id="ARBA00010799"/>
    </source>
</evidence>
<dbReference type="Proteomes" id="UP001360560">
    <property type="component" value="Unassembled WGS sequence"/>
</dbReference>
<dbReference type="GO" id="GO:0043495">
    <property type="term" value="F:protein-membrane adaptor activity"/>
    <property type="evidence" value="ECO:0007669"/>
    <property type="project" value="TreeGrafter"/>
</dbReference>
<reference evidence="12 13" key="1">
    <citation type="journal article" date="2023" name="Elife">
        <title>Identification of key yeast species and microbe-microbe interactions impacting larval growth of Drosophila in the wild.</title>
        <authorList>
            <person name="Mure A."/>
            <person name="Sugiura Y."/>
            <person name="Maeda R."/>
            <person name="Honda K."/>
            <person name="Sakurai N."/>
            <person name="Takahashi Y."/>
            <person name="Watada M."/>
            <person name="Katoh T."/>
            <person name="Gotoh A."/>
            <person name="Gotoh Y."/>
            <person name="Taniguchi I."/>
            <person name="Nakamura K."/>
            <person name="Hayashi T."/>
            <person name="Katayama T."/>
            <person name="Uemura T."/>
            <person name="Hattori Y."/>
        </authorList>
    </citation>
    <scope>NUCLEOTIDE SEQUENCE [LARGE SCALE GENOMIC DNA]</scope>
    <source>
        <strain evidence="12 13">SC-9</strain>
    </source>
</reference>
<comment type="subcellular location">
    <subcellularLocation>
        <location evidence="9">Endoplasmic reticulum membrane</location>
        <topology evidence="9">Multi-pass membrane protein</topology>
    </subcellularLocation>
    <subcellularLocation>
        <location evidence="9">Golgi apparatus membrane</location>
        <topology evidence="9">Multi-pass membrane protein</topology>
    </subcellularLocation>
</comment>
<evidence type="ECO:0000256" key="5">
    <source>
        <dbReference type="ARBA" id="ARBA00022892"/>
    </source>
</evidence>
<evidence type="ECO:0000256" key="6">
    <source>
        <dbReference type="ARBA" id="ARBA00022989"/>
    </source>
</evidence>
<evidence type="ECO:0000256" key="10">
    <source>
        <dbReference type="SAM" id="MobiDB-lite"/>
    </source>
</evidence>
<keyword evidence="4 9" id="KW-0256">Endoplasmic reticulum</keyword>
<keyword evidence="5 9" id="KW-0931">ER-Golgi transport</keyword>
<sequence length="212" mass="24175">MQWLLIITLLVISIKYLVNLVGKDVISSKVYQTYLRVSGNKAFANLHTKKTELRDINKQRLAISAQDQYAKWTKLNRRWDKLKKEVDELEKTLLVTQAAAINAIKTGLTVVTTGPIWYYRVMHRKSVLVHLPAGLFPSVVEFYLSFPTVARGTIGLGGWMFIVNTMIDSMELIIKNLVFAEKVEKPKETSTSNEEEKKPQPASIEPKIQEIN</sequence>
<dbReference type="InterPro" id="IPR027538">
    <property type="entry name" value="Get1_fungi"/>
</dbReference>
<evidence type="ECO:0000313" key="13">
    <source>
        <dbReference type="Proteomes" id="UP001360560"/>
    </source>
</evidence>
<dbReference type="InterPro" id="IPR028945">
    <property type="entry name" value="Get1"/>
</dbReference>
<keyword evidence="8 9" id="KW-0472">Membrane</keyword>
<dbReference type="GO" id="GO:0016192">
    <property type="term" value="P:vesicle-mediated transport"/>
    <property type="evidence" value="ECO:0007669"/>
    <property type="project" value="UniProtKB-KW"/>
</dbReference>
<keyword evidence="13" id="KW-1185">Reference proteome</keyword>
<evidence type="ECO:0000256" key="7">
    <source>
        <dbReference type="ARBA" id="ARBA00023054"/>
    </source>
</evidence>
<dbReference type="PANTHER" id="PTHR42650">
    <property type="entry name" value="TAIL-ANCHORED PROTEIN INSERTION RECEPTOR WRB"/>
    <property type="match status" value="1"/>
</dbReference>
<dbReference type="GO" id="GO:0005789">
    <property type="term" value="C:endoplasmic reticulum membrane"/>
    <property type="evidence" value="ECO:0007669"/>
    <property type="project" value="UniProtKB-SubCell"/>
</dbReference>
<name>A0AAV5QRK8_9ASCO</name>
<evidence type="ECO:0000256" key="3">
    <source>
        <dbReference type="ARBA" id="ARBA00022692"/>
    </source>
</evidence>
<dbReference type="Gene3D" id="1.10.287.660">
    <property type="entry name" value="Helix hairpin bin"/>
    <property type="match status" value="1"/>
</dbReference>
<evidence type="ECO:0000313" key="12">
    <source>
        <dbReference type="EMBL" id="GMM36920.1"/>
    </source>
</evidence>
<comment type="similarity">
    <text evidence="1 9">Belongs to the WRB/GET1 family.</text>
</comment>
<evidence type="ECO:0000256" key="11">
    <source>
        <dbReference type="SAM" id="SignalP"/>
    </source>
</evidence>
<protein>
    <recommendedName>
        <fullName evidence="9">Golgi to ER traffic protein 1</fullName>
    </recommendedName>
    <alternativeName>
        <fullName evidence="9">Guided entry of tail-anchored proteins 1</fullName>
    </alternativeName>
</protein>
<evidence type="ECO:0000256" key="2">
    <source>
        <dbReference type="ARBA" id="ARBA00022448"/>
    </source>
</evidence>
<dbReference type="GO" id="GO:0071816">
    <property type="term" value="P:tail-anchored membrane protein insertion into ER membrane"/>
    <property type="evidence" value="ECO:0007669"/>
    <property type="project" value="InterPro"/>
</dbReference>
<feature type="compositionally biased region" description="Basic and acidic residues" evidence="10">
    <location>
        <begin position="184"/>
        <end position="199"/>
    </location>
</feature>
<dbReference type="PANTHER" id="PTHR42650:SF1">
    <property type="entry name" value="GUIDED ENTRY OF TAIL-ANCHORED PROTEINS FACTOR 1"/>
    <property type="match status" value="1"/>
</dbReference>
<keyword evidence="7" id="KW-0175">Coiled coil</keyword>
<evidence type="ECO:0000256" key="9">
    <source>
        <dbReference type="HAMAP-Rule" id="MF_03113"/>
    </source>
</evidence>
<feature type="topological domain" description="Cytoplasmic" evidence="9">
    <location>
        <begin position="171"/>
        <end position="212"/>
    </location>
</feature>
<comment type="caution">
    <text evidence="9">Lacks conserved residue(s) required for the propagation of feature annotation.</text>
</comment>
<dbReference type="GO" id="GO:0000139">
    <property type="term" value="C:Golgi membrane"/>
    <property type="evidence" value="ECO:0007669"/>
    <property type="project" value="UniProtKB-SubCell"/>
</dbReference>
<comment type="subunit">
    <text evidence="9">Component of the Golgi to ER traffic (GET) complex, which is composed of GET1, GET2 and GET3. Within the complex, GET1 and GET2 form a heterotetramer which is stabilized by phosphatidylinositol binding and which binds to the GET3 homodimer.</text>
</comment>
<comment type="caution">
    <text evidence="12">The sequence shown here is derived from an EMBL/GenBank/DDBJ whole genome shotgun (WGS) entry which is preliminary data.</text>
</comment>
<dbReference type="Pfam" id="PF04420">
    <property type="entry name" value="CHD5"/>
    <property type="match status" value="1"/>
</dbReference>
<feature type="region of interest" description="Disordered" evidence="10">
    <location>
        <begin position="184"/>
        <end position="212"/>
    </location>
</feature>
<feature type="topological domain" description="Lumenal" evidence="9">
    <location>
        <begin position="1"/>
        <end position="4"/>
    </location>
</feature>
<accession>A0AAV5QRK8</accession>
<dbReference type="HAMAP" id="MF_03113">
    <property type="entry name" value="Get1"/>
    <property type="match status" value="1"/>
</dbReference>
<dbReference type="AlphaFoldDB" id="A0AAV5QRK8"/>
<keyword evidence="3 9" id="KW-0812">Transmembrane</keyword>
<organism evidence="12 13">
    <name type="scientific">Saccharomycopsis crataegensis</name>
    <dbReference type="NCBI Taxonomy" id="43959"/>
    <lineage>
        <taxon>Eukaryota</taxon>
        <taxon>Fungi</taxon>
        <taxon>Dikarya</taxon>
        <taxon>Ascomycota</taxon>
        <taxon>Saccharomycotina</taxon>
        <taxon>Saccharomycetes</taxon>
        <taxon>Saccharomycopsidaceae</taxon>
        <taxon>Saccharomycopsis</taxon>
    </lineage>
</organism>
<keyword evidence="2 9" id="KW-0813">Transport</keyword>
<gene>
    <name evidence="9" type="primary">GET1</name>
    <name evidence="12" type="ORF">DASC09_042450</name>
</gene>
<keyword evidence="9" id="KW-0333">Golgi apparatus</keyword>
<dbReference type="EMBL" id="BTFZ01000011">
    <property type="protein sequence ID" value="GMM36920.1"/>
    <property type="molecule type" value="Genomic_DNA"/>
</dbReference>
<dbReference type="GO" id="GO:0043529">
    <property type="term" value="C:GET complex"/>
    <property type="evidence" value="ECO:0007669"/>
    <property type="project" value="UniProtKB-UniRule"/>
</dbReference>
<evidence type="ECO:0000256" key="8">
    <source>
        <dbReference type="ARBA" id="ARBA00023136"/>
    </source>
</evidence>
<feature type="chain" id="PRO_5043730702" description="Golgi to ER traffic protein 1" evidence="11">
    <location>
        <begin position="20"/>
        <end position="212"/>
    </location>
</feature>
<comment type="function">
    <text evidence="9">Required for the post-translational delivery of tail-anchored (TA) proteins to the endoplasmic reticulum. Together with GET2, acts as a membrane receptor for soluble GET3, which recognizes and selectively binds the transmembrane domain of TA proteins in the cytosol. The GET complex cooperates with the HDEL receptor ERD2 to mediate the ATP-dependent retrieval of resident ER proteins that contain a C-terminal H-D-E-L retention signal from the Golgi to the ER.</text>
</comment>
<keyword evidence="6 9" id="KW-1133">Transmembrane helix</keyword>
<evidence type="ECO:0000256" key="4">
    <source>
        <dbReference type="ARBA" id="ARBA00022824"/>
    </source>
</evidence>
<feature type="signal peptide" evidence="11">
    <location>
        <begin position="1"/>
        <end position="19"/>
    </location>
</feature>
<keyword evidence="11" id="KW-0732">Signal</keyword>
<dbReference type="InterPro" id="IPR029012">
    <property type="entry name" value="Helix_hairpin_bin_sf"/>
</dbReference>